<evidence type="ECO:0000313" key="2">
    <source>
        <dbReference type="EMBL" id="KAK9803502.1"/>
    </source>
</evidence>
<dbReference type="Proteomes" id="UP001465755">
    <property type="component" value="Unassembled WGS sequence"/>
</dbReference>
<feature type="compositionally biased region" description="Acidic residues" evidence="1">
    <location>
        <begin position="82"/>
        <end position="98"/>
    </location>
</feature>
<evidence type="ECO:0000256" key="1">
    <source>
        <dbReference type="SAM" id="MobiDB-lite"/>
    </source>
</evidence>
<dbReference type="AlphaFoldDB" id="A0AAW1P567"/>
<feature type="compositionally biased region" description="Low complexity" evidence="1">
    <location>
        <begin position="63"/>
        <end position="72"/>
    </location>
</feature>
<reference evidence="2 3" key="1">
    <citation type="journal article" date="2024" name="Nat. Commun.">
        <title>Phylogenomics reveals the evolutionary origins of lichenization in chlorophyte algae.</title>
        <authorList>
            <person name="Puginier C."/>
            <person name="Libourel C."/>
            <person name="Otte J."/>
            <person name="Skaloud P."/>
            <person name="Haon M."/>
            <person name="Grisel S."/>
            <person name="Petersen M."/>
            <person name="Berrin J.G."/>
            <person name="Delaux P.M."/>
            <person name="Dal Grande F."/>
            <person name="Keller J."/>
        </authorList>
    </citation>
    <scope>NUCLEOTIDE SEQUENCE [LARGE SCALE GENOMIC DNA]</scope>
    <source>
        <strain evidence="2 3">SAG 2036</strain>
    </source>
</reference>
<accession>A0AAW1P567</accession>
<name>A0AAW1P567_9CHLO</name>
<feature type="region of interest" description="Disordered" evidence="1">
    <location>
        <begin position="57"/>
        <end position="98"/>
    </location>
</feature>
<comment type="caution">
    <text evidence="2">The sequence shown here is derived from an EMBL/GenBank/DDBJ whole genome shotgun (WGS) entry which is preliminary data.</text>
</comment>
<dbReference type="EMBL" id="JALJOQ010000059">
    <property type="protein sequence ID" value="KAK9803502.1"/>
    <property type="molecule type" value="Genomic_DNA"/>
</dbReference>
<proteinExistence type="predicted"/>
<evidence type="ECO:0000313" key="3">
    <source>
        <dbReference type="Proteomes" id="UP001465755"/>
    </source>
</evidence>
<gene>
    <name evidence="2" type="ORF">WJX73_010561</name>
</gene>
<keyword evidence="3" id="KW-1185">Reference proteome</keyword>
<organism evidence="2 3">
    <name type="scientific">Symbiochloris irregularis</name>
    <dbReference type="NCBI Taxonomy" id="706552"/>
    <lineage>
        <taxon>Eukaryota</taxon>
        <taxon>Viridiplantae</taxon>
        <taxon>Chlorophyta</taxon>
        <taxon>core chlorophytes</taxon>
        <taxon>Trebouxiophyceae</taxon>
        <taxon>Trebouxiales</taxon>
        <taxon>Trebouxiaceae</taxon>
        <taxon>Symbiochloris</taxon>
    </lineage>
</organism>
<sequence>MAAPKCARQTCWKQVEHSGKAVNKVSIRPHIAALICKEGFSAKLKEHSSKLTLLHSYTDEESATSSEEPAADSAEHVGSDAGSDEPSELSESSDEDYA</sequence>
<protein>
    <submittedName>
        <fullName evidence="2">Uncharacterized protein</fullName>
    </submittedName>
</protein>